<dbReference type="InterPro" id="IPR013587">
    <property type="entry name" value="Nitrate/nitrite_sensing"/>
</dbReference>
<dbReference type="Pfam" id="PF00672">
    <property type="entry name" value="HAMP"/>
    <property type="match status" value="1"/>
</dbReference>
<protein>
    <submittedName>
        <fullName evidence="9">Methyl-accepting chemotaxis protein</fullName>
    </submittedName>
</protein>
<evidence type="ECO:0000313" key="9">
    <source>
        <dbReference type="EMBL" id="NKN33786.1"/>
    </source>
</evidence>
<keyword evidence="6" id="KW-0812">Transmembrane</keyword>
<dbReference type="Pfam" id="PF00015">
    <property type="entry name" value="MCPsignal"/>
    <property type="match status" value="1"/>
</dbReference>
<proteinExistence type="inferred from homology"/>
<evidence type="ECO:0000256" key="5">
    <source>
        <dbReference type="SAM" id="Coils"/>
    </source>
</evidence>
<gene>
    <name evidence="9" type="ORF">HF203_11205</name>
</gene>
<organism evidence="9 10">
    <name type="scientific">Marichromatium bheemlicum</name>
    <dbReference type="NCBI Taxonomy" id="365339"/>
    <lineage>
        <taxon>Bacteria</taxon>
        <taxon>Pseudomonadati</taxon>
        <taxon>Pseudomonadota</taxon>
        <taxon>Gammaproteobacteria</taxon>
        <taxon>Chromatiales</taxon>
        <taxon>Chromatiaceae</taxon>
        <taxon>Marichromatium</taxon>
    </lineage>
</organism>
<dbReference type="SUPFAM" id="SSF58104">
    <property type="entry name" value="Methyl-accepting chemotaxis protein (MCP) signaling domain"/>
    <property type="match status" value="1"/>
</dbReference>
<feature type="coiled-coil region" evidence="5">
    <location>
        <begin position="549"/>
        <end position="604"/>
    </location>
</feature>
<name>A0ABX1ICG8_9GAMM</name>
<evidence type="ECO:0000259" key="8">
    <source>
        <dbReference type="PROSITE" id="PS50885"/>
    </source>
</evidence>
<feature type="transmembrane region" description="Helical" evidence="6">
    <location>
        <begin position="306"/>
        <end position="328"/>
    </location>
</feature>
<dbReference type="EMBL" id="JAAXKX010000015">
    <property type="protein sequence ID" value="NKN33786.1"/>
    <property type="molecule type" value="Genomic_DNA"/>
</dbReference>
<dbReference type="InterPro" id="IPR003660">
    <property type="entry name" value="HAMP_dom"/>
</dbReference>
<dbReference type="Gene3D" id="6.10.340.10">
    <property type="match status" value="1"/>
</dbReference>
<comment type="subcellular location">
    <subcellularLocation>
        <location evidence="1">Membrane</location>
    </subcellularLocation>
</comment>
<dbReference type="SMART" id="SM00304">
    <property type="entry name" value="HAMP"/>
    <property type="match status" value="1"/>
</dbReference>
<keyword evidence="6" id="KW-0472">Membrane</keyword>
<reference evidence="9 10" key="1">
    <citation type="submission" date="2020-04" db="EMBL/GenBank/DDBJ databases">
        <title>Draft Whole-Genome sequence of Marichromatium bheemlicum DSM 18632, type strain.</title>
        <authorList>
            <person name="Kyndt J.A."/>
            <person name="Meyer T.E."/>
        </authorList>
    </citation>
    <scope>NUCLEOTIDE SEQUENCE [LARGE SCALE GENOMIC DNA]</scope>
    <source>
        <strain evidence="9 10">DSM 18632</strain>
    </source>
</reference>
<dbReference type="RefSeq" id="WP_168669675.1">
    <property type="nucleotide sequence ID" value="NZ_JAAXKX010000015.1"/>
</dbReference>
<evidence type="ECO:0000256" key="1">
    <source>
        <dbReference type="ARBA" id="ARBA00004370"/>
    </source>
</evidence>
<dbReference type="PANTHER" id="PTHR32089">
    <property type="entry name" value="METHYL-ACCEPTING CHEMOTAXIS PROTEIN MCPB"/>
    <property type="match status" value="1"/>
</dbReference>
<evidence type="ECO:0000259" key="7">
    <source>
        <dbReference type="PROSITE" id="PS50111"/>
    </source>
</evidence>
<feature type="domain" description="HAMP" evidence="8">
    <location>
        <begin position="329"/>
        <end position="382"/>
    </location>
</feature>
<accession>A0ABX1ICG8</accession>
<dbReference type="PANTHER" id="PTHR32089:SF112">
    <property type="entry name" value="LYSOZYME-LIKE PROTEIN-RELATED"/>
    <property type="match status" value="1"/>
</dbReference>
<dbReference type="Pfam" id="PF08376">
    <property type="entry name" value="NIT"/>
    <property type="match status" value="1"/>
</dbReference>
<evidence type="ECO:0000256" key="2">
    <source>
        <dbReference type="ARBA" id="ARBA00023224"/>
    </source>
</evidence>
<evidence type="ECO:0000256" key="3">
    <source>
        <dbReference type="ARBA" id="ARBA00029447"/>
    </source>
</evidence>
<evidence type="ECO:0000313" key="10">
    <source>
        <dbReference type="Proteomes" id="UP000740754"/>
    </source>
</evidence>
<feature type="domain" description="Methyl-accepting transducer" evidence="7">
    <location>
        <begin position="387"/>
        <end position="623"/>
    </location>
</feature>
<keyword evidence="2 4" id="KW-0807">Transducer</keyword>
<comment type="caution">
    <text evidence="9">The sequence shown here is derived from an EMBL/GenBank/DDBJ whole genome shotgun (WGS) entry which is preliminary data.</text>
</comment>
<sequence>MFKHLSLKLALAVILIIALLSLLSLSGLVISRQFEQAAQARHNQHLVNVAYAVEAIAHNFAVERGLSAGYIGSGDAALHQKIEAQRERADAALAQVEALIDREGLGYSDLVEGLQRLVELAGARSRIRTQVDTRHGGEAFGFYSSLNANALDLFVKCIGHVGDDLARRQLLMSWHLAWVKEKLGQIRGKVNGVLSAGEIAPAAQQALRFYVADLQRAIGQFGSETDPELLHQFRAVVRSDTAQMMDRVLNRLLIESGPLAGDYPPPSEWFAAATRYIGEVKALMDGVKAGIVAAMEQRQSRAQVTVAVSLTVFSVLLALVALISVAVARRLTGKIDHARQALDRITSTGDLSLTLGDDSGDELGVILRAVDRMVANLREVVEQLVISDRSTSASIHKVESVSDHVVQQVASADQAVHEIAAVSQSLSETSGQITEVAASALDSTLQFTQLSAQAREMTQGTQQAIEALAGMNERAFGSTESLNDKTQSIVQILDSVNAISEQTNLLALNAAIEAARAGESGRGFAVVADEVRQLAIRTQGATGEIGQVLAAIKSEAEALRRIMEDIRATSHRTSESSTQSLGNIDDLYAQIQAIRQQIEQVSAAAQRQHIAAEGIASEVETVKGESSEISTAMADLRSLIADLEASHSAMTQVMQKFRV</sequence>
<comment type="similarity">
    <text evidence="3">Belongs to the methyl-accepting chemotaxis (MCP) protein family.</text>
</comment>
<evidence type="ECO:0000256" key="4">
    <source>
        <dbReference type="PROSITE-ProRule" id="PRU00284"/>
    </source>
</evidence>
<evidence type="ECO:0000256" key="6">
    <source>
        <dbReference type="SAM" id="Phobius"/>
    </source>
</evidence>
<dbReference type="Gene3D" id="1.10.287.950">
    <property type="entry name" value="Methyl-accepting chemotaxis protein"/>
    <property type="match status" value="1"/>
</dbReference>
<dbReference type="PROSITE" id="PS50111">
    <property type="entry name" value="CHEMOTAXIS_TRANSDUC_2"/>
    <property type="match status" value="1"/>
</dbReference>
<dbReference type="SMART" id="SM00283">
    <property type="entry name" value="MA"/>
    <property type="match status" value="1"/>
</dbReference>
<keyword evidence="10" id="KW-1185">Reference proteome</keyword>
<dbReference type="Proteomes" id="UP000740754">
    <property type="component" value="Unassembled WGS sequence"/>
</dbReference>
<dbReference type="PROSITE" id="PS50885">
    <property type="entry name" value="HAMP"/>
    <property type="match status" value="1"/>
</dbReference>
<dbReference type="InterPro" id="IPR004089">
    <property type="entry name" value="MCPsignal_dom"/>
</dbReference>
<keyword evidence="5" id="KW-0175">Coiled coil</keyword>
<keyword evidence="6" id="KW-1133">Transmembrane helix</keyword>